<feature type="domain" description="ABC transmembrane type-1" evidence="10">
    <location>
        <begin position="27"/>
        <end position="223"/>
    </location>
</feature>
<keyword evidence="5 9" id="KW-0812">Transmembrane</keyword>
<gene>
    <name evidence="11" type="ORF">PBV87_12105</name>
</gene>
<keyword evidence="3 9" id="KW-0813">Transport</keyword>
<dbReference type="AlphaFoldDB" id="A0AA42J1H9"/>
<keyword evidence="8 9" id="KW-0472">Membrane</keyword>
<keyword evidence="7 9" id="KW-1133">Transmembrane helix</keyword>
<organism evidence="11 12">
    <name type="scientific">Holtiella tumoricola</name>
    <dbReference type="NCBI Taxonomy" id="3018743"/>
    <lineage>
        <taxon>Bacteria</taxon>
        <taxon>Bacillati</taxon>
        <taxon>Bacillota</taxon>
        <taxon>Clostridia</taxon>
        <taxon>Lachnospirales</taxon>
        <taxon>Cellulosilyticaceae</taxon>
        <taxon>Holtiella</taxon>
    </lineage>
</organism>
<accession>A0AA42J1H9</accession>
<evidence type="ECO:0000256" key="6">
    <source>
        <dbReference type="ARBA" id="ARBA00022970"/>
    </source>
</evidence>
<sequence length="234" mass="26171">MFSWDTTVAFFETFIEKKYYITLLNGIQETLLLTLVATIIGLIIGIIVAMIQVSEFPNRYKWVGAILKKITKIYVDFIRGTPAIAQVSFIWLVILAKSNMPRAVVGGIAFGINSGAYMAELIRAGIQGIDKGQMEAGRSLGLSYTQTMKMIIIPQAFRHMLPALVSEFIILIKETAVIGMIGGRDIMRAANIMMTDSGNFLWPILIATATYLLLTSTFTWIMRMVERNINKGRF</sequence>
<evidence type="ECO:0000259" key="10">
    <source>
        <dbReference type="PROSITE" id="PS50928"/>
    </source>
</evidence>
<dbReference type="Proteomes" id="UP001169242">
    <property type="component" value="Unassembled WGS sequence"/>
</dbReference>
<dbReference type="PANTHER" id="PTHR30614:SF20">
    <property type="entry name" value="GLUTAMINE TRANSPORT SYSTEM PERMEASE PROTEIN GLNP"/>
    <property type="match status" value="1"/>
</dbReference>
<comment type="caution">
    <text evidence="11">The sequence shown here is derived from an EMBL/GenBank/DDBJ whole genome shotgun (WGS) entry which is preliminary data.</text>
</comment>
<evidence type="ECO:0000256" key="9">
    <source>
        <dbReference type="RuleBase" id="RU363032"/>
    </source>
</evidence>
<feature type="transmembrane region" description="Helical" evidence="9">
    <location>
        <begin position="100"/>
        <end position="119"/>
    </location>
</feature>
<keyword evidence="4" id="KW-1003">Cell membrane</keyword>
<dbReference type="InterPro" id="IPR043429">
    <property type="entry name" value="ArtM/GltK/GlnP/TcyL/YhdX-like"/>
</dbReference>
<dbReference type="PANTHER" id="PTHR30614">
    <property type="entry name" value="MEMBRANE COMPONENT OF AMINO ACID ABC TRANSPORTER"/>
    <property type="match status" value="1"/>
</dbReference>
<dbReference type="InterPro" id="IPR035906">
    <property type="entry name" value="MetI-like_sf"/>
</dbReference>
<comment type="subcellular location">
    <subcellularLocation>
        <location evidence="1 9">Cell membrane</location>
        <topology evidence="1 9">Multi-pass membrane protein</topology>
    </subcellularLocation>
</comment>
<evidence type="ECO:0000256" key="5">
    <source>
        <dbReference type="ARBA" id="ARBA00022692"/>
    </source>
</evidence>
<dbReference type="NCBIfam" id="TIGR01726">
    <property type="entry name" value="HEQRo_perm_3TM"/>
    <property type="match status" value="1"/>
</dbReference>
<dbReference type="Gene3D" id="1.10.3720.10">
    <property type="entry name" value="MetI-like"/>
    <property type="match status" value="1"/>
</dbReference>
<proteinExistence type="inferred from homology"/>
<dbReference type="EMBL" id="JAQIFT010000046">
    <property type="protein sequence ID" value="MDA3732228.1"/>
    <property type="molecule type" value="Genomic_DNA"/>
</dbReference>
<dbReference type="Pfam" id="PF00528">
    <property type="entry name" value="BPD_transp_1"/>
    <property type="match status" value="1"/>
</dbReference>
<evidence type="ECO:0000313" key="11">
    <source>
        <dbReference type="EMBL" id="MDA3732228.1"/>
    </source>
</evidence>
<evidence type="ECO:0000256" key="7">
    <source>
        <dbReference type="ARBA" id="ARBA00022989"/>
    </source>
</evidence>
<evidence type="ECO:0000256" key="3">
    <source>
        <dbReference type="ARBA" id="ARBA00022448"/>
    </source>
</evidence>
<keyword evidence="12" id="KW-1185">Reference proteome</keyword>
<protein>
    <submittedName>
        <fullName evidence="11">Amino acid ABC transporter permease</fullName>
    </submittedName>
</protein>
<dbReference type="PROSITE" id="PS50928">
    <property type="entry name" value="ABC_TM1"/>
    <property type="match status" value="1"/>
</dbReference>
<feature type="transmembrane region" description="Helical" evidence="9">
    <location>
        <begin position="201"/>
        <end position="221"/>
    </location>
</feature>
<evidence type="ECO:0000256" key="2">
    <source>
        <dbReference type="ARBA" id="ARBA00010072"/>
    </source>
</evidence>
<dbReference type="CDD" id="cd06261">
    <property type="entry name" value="TM_PBP2"/>
    <property type="match status" value="1"/>
</dbReference>
<evidence type="ECO:0000313" key="12">
    <source>
        <dbReference type="Proteomes" id="UP001169242"/>
    </source>
</evidence>
<evidence type="ECO:0000256" key="1">
    <source>
        <dbReference type="ARBA" id="ARBA00004651"/>
    </source>
</evidence>
<evidence type="ECO:0000256" key="8">
    <source>
        <dbReference type="ARBA" id="ARBA00023136"/>
    </source>
</evidence>
<dbReference type="SUPFAM" id="SSF161098">
    <property type="entry name" value="MetI-like"/>
    <property type="match status" value="1"/>
</dbReference>
<dbReference type="RefSeq" id="WP_271012470.1">
    <property type="nucleotide sequence ID" value="NZ_JAQIFT010000046.1"/>
</dbReference>
<evidence type="ECO:0000256" key="4">
    <source>
        <dbReference type="ARBA" id="ARBA00022475"/>
    </source>
</evidence>
<dbReference type="GO" id="GO:0006865">
    <property type="term" value="P:amino acid transport"/>
    <property type="evidence" value="ECO:0007669"/>
    <property type="project" value="UniProtKB-KW"/>
</dbReference>
<dbReference type="InterPro" id="IPR000515">
    <property type="entry name" value="MetI-like"/>
</dbReference>
<dbReference type="GO" id="GO:0022857">
    <property type="term" value="F:transmembrane transporter activity"/>
    <property type="evidence" value="ECO:0007669"/>
    <property type="project" value="InterPro"/>
</dbReference>
<reference evidence="11" key="1">
    <citation type="journal article" date="2023" name="Int. J. Syst. Evol. Microbiol.">
        <title>&lt;i&gt;Holtiella tumoricola&lt;/i&gt; gen. nov. sp. nov., isolated from a human clinical sample.</title>
        <authorList>
            <person name="Allen-Vercoe E."/>
            <person name="Daigneault M.C."/>
            <person name="Vancuren S.J."/>
            <person name="Cochrane K."/>
            <person name="O'Neal L.L."/>
            <person name="Sankaranarayanan K."/>
            <person name="Lawson P.A."/>
        </authorList>
    </citation>
    <scope>NUCLEOTIDE SEQUENCE</scope>
    <source>
        <strain evidence="11">CC70A</strain>
    </source>
</reference>
<feature type="transmembrane region" description="Helical" evidence="9">
    <location>
        <begin position="31"/>
        <end position="53"/>
    </location>
</feature>
<name>A0AA42J1H9_9FIRM</name>
<dbReference type="GO" id="GO:0043190">
    <property type="term" value="C:ATP-binding cassette (ABC) transporter complex"/>
    <property type="evidence" value="ECO:0007669"/>
    <property type="project" value="InterPro"/>
</dbReference>
<dbReference type="InterPro" id="IPR010065">
    <property type="entry name" value="AA_ABC_transptr_permease_3TM"/>
</dbReference>
<comment type="similarity">
    <text evidence="2">Belongs to the binding-protein-dependent transport system permease family. HisMQ subfamily.</text>
</comment>
<feature type="transmembrane region" description="Helical" evidence="9">
    <location>
        <begin position="73"/>
        <end position="94"/>
    </location>
</feature>
<keyword evidence="6" id="KW-0029">Amino-acid transport</keyword>